<dbReference type="Gene3D" id="3.40.630.30">
    <property type="match status" value="1"/>
</dbReference>
<evidence type="ECO:0000313" key="4">
    <source>
        <dbReference type="Proteomes" id="UP000233750"/>
    </source>
</evidence>
<keyword evidence="4" id="KW-1185">Reference proteome</keyword>
<protein>
    <submittedName>
        <fullName evidence="2">GNAT family N-acetyltransferase</fullName>
    </submittedName>
    <submittedName>
        <fullName evidence="3">RimJ/RimL family protein N-acetyltransferase</fullName>
    </submittedName>
</protein>
<dbReference type="InterPro" id="IPR000182">
    <property type="entry name" value="GNAT_dom"/>
</dbReference>
<dbReference type="EMBL" id="JACJHR010000071">
    <property type="protein sequence ID" value="MBB2504361.1"/>
    <property type="molecule type" value="Genomic_DNA"/>
</dbReference>
<dbReference type="AlphaFoldDB" id="A0A2N3WPM5"/>
<reference evidence="3 4" key="1">
    <citation type="submission" date="2017-12" db="EMBL/GenBank/DDBJ databases">
        <title>Sequencing the genomes of 1000 Actinobacteria strains.</title>
        <authorList>
            <person name="Klenk H.-P."/>
        </authorList>
    </citation>
    <scope>NUCLEOTIDE SEQUENCE [LARGE SCALE GENOMIC DNA]</scope>
    <source>
        <strain evidence="3 4">DSM 45165</strain>
    </source>
</reference>
<dbReference type="Proteomes" id="UP000233750">
    <property type="component" value="Unassembled WGS sequence"/>
</dbReference>
<accession>A0A8E2B7W4</accession>
<dbReference type="Pfam" id="PF13302">
    <property type="entry name" value="Acetyltransf_3"/>
    <property type="match status" value="1"/>
</dbReference>
<sequence>MQSQPILPTERIRLVPLSAGHLEHLAGLSADPEVMRYLGGVLTREQAAEELRTTLEYAAGGLGCWTGFVDGGFAGFWSLRPGEFPGQAELGYRLLRAHWRQGLAKEGARELLRHGFQDVGLGRIFARTAAANKGSQATMASLGLRHVRDFVADPEYFAPGDDLHAVEYAVGREEWLARG</sequence>
<dbReference type="GO" id="GO:0016747">
    <property type="term" value="F:acyltransferase activity, transferring groups other than amino-acyl groups"/>
    <property type="evidence" value="ECO:0007669"/>
    <property type="project" value="InterPro"/>
</dbReference>
<evidence type="ECO:0000313" key="5">
    <source>
        <dbReference type="Proteomes" id="UP000550260"/>
    </source>
</evidence>
<evidence type="ECO:0000259" key="1">
    <source>
        <dbReference type="PROSITE" id="PS51186"/>
    </source>
</evidence>
<dbReference type="OrthoDB" id="3533156at2"/>
<feature type="domain" description="N-acetyltransferase" evidence="1">
    <location>
        <begin position="12"/>
        <end position="173"/>
    </location>
</feature>
<dbReference type="InterPro" id="IPR016181">
    <property type="entry name" value="Acyl_CoA_acyltransferase"/>
</dbReference>
<evidence type="ECO:0000313" key="2">
    <source>
        <dbReference type="EMBL" id="MBB2504361.1"/>
    </source>
</evidence>
<proteinExistence type="predicted"/>
<name>A0A2N3WPM5_9PSEU</name>
<gene>
    <name evidence="3" type="ORF">ATK30_6741</name>
    <name evidence="2" type="ORF">H5411_35115</name>
</gene>
<dbReference type="Proteomes" id="UP000550260">
    <property type="component" value="Unassembled WGS sequence"/>
</dbReference>
<dbReference type="EMBL" id="PJMY01000003">
    <property type="protein sequence ID" value="PKV95810.1"/>
    <property type="molecule type" value="Genomic_DNA"/>
</dbReference>
<comment type="caution">
    <text evidence="3">The sequence shown here is derived from an EMBL/GenBank/DDBJ whole genome shotgun (WGS) entry which is preliminary data.</text>
</comment>
<dbReference type="RefSeq" id="WP_101438757.1">
    <property type="nucleotide sequence ID" value="NZ_JACJHR010000071.1"/>
</dbReference>
<dbReference type="InterPro" id="IPR051531">
    <property type="entry name" value="N-acetyltransferase"/>
</dbReference>
<organism evidence="3 4">
    <name type="scientific">Amycolatopsis echigonensis</name>
    <dbReference type="NCBI Taxonomy" id="2576905"/>
    <lineage>
        <taxon>Bacteria</taxon>
        <taxon>Bacillati</taxon>
        <taxon>Actinomycetota</taxon>
        <taxon>Actinomycetes</taxon>
        <taxon>Pseudonocardiales</taxon>
        <taxon>Pseudonocardiaceae</taxon>
        <taxon>Amycolatopsis</taxon>
    </lineage>
</organism>
<evidence type="ECO:0000313" key="3">
    <source>
        <dbReference type="EMBL" id="PKV95810.1"/>
    </source>
</evidence>
<dbReference type="PANTHER" id="PTHR43792:SF16">
    <property type="entry name" value="N-ACETYLTRANSFERASE DOMAIN-CONTAINING PROTEIN"/>
    <property type="match status" value="1"/>
</dbReference>
<accession>A0A2N3WPM5</accession>
<reference evidence="2 5" key="2">
    <citation type="submission" date="2020-08" db="EMBL/GenBank/DDBJ databases">
        <title>Amycolatopsis echigonensis JCM 21831.</title>
        <authorList>
            <person name="Tedsree N."/>
            <person name="Kuncharoen N."/>
            <person name="Likhitwitayawuid K."/>
            <person name="Tanasupawat S."/>
        </authorList>
    </citation>
    <scope>NUCLEOTIDE SEQUENCE [LARGE SCALE GENOMIC DNA]</scope>
    <source>
        <strain evidence="2 5">JCM 21831</strain>
    </source>
</reference>
<dbReference type="PANTHER" id="PTHR43792">
    <property type="entry name" value="GNAT FAMILY, PUTATIVE (AFU_ORTHOLOGUE AFUA_3G00765)-RELATED-RELATED"/>
    <property type="match status" value="1"/>
</dbReference>
<dbReference type="PROSITE" id="PS51186">
    <property type="entry name" value="GNAT"/>
    <property type="match status" value="1"/>
</dbReference>
<dbReference type="SUPFAM" id="SSF55729">
    <property type="entry name" value="Acyl-CoA N-acyltransferases (Nat)"/>
    <property type="match status" value="1"/>
</dbReference>